<sequence>FFRTRLGPRFYLAASISKSRRFSSKYGGFAKREELMTLSPSDLAKKLKEVGLPKTLKQCLEVFYQSCNFAPFLRQQHECNKTANKDVKGSTRQEDLSDEETRRSTGTDPFSVTMSWPRSSPTASSPSTYSVSSGNSDSSSKSLSILSLCCSEPALEEGGPKHAGNSNTCLYKPGYLPAEFKLPNKFGKKLIRL</sequence>
<name>A0A3M6T6T8_POCDA</name>
<evidence type="ECO:0000313" key="2">
    <source>
        <dbReference type="EMBL" id="RMX37062.1"/>
    </source>
</evidence>
<feature type="compositionally biased region" description="Low complexity" evidence="1">
    <location>
        <begin position="115"/>
        <end position="139"/>
    </location>
</feature>
<protein>
    <submittedName>
        <fullName evidence="2">Uncharacterized protein</fullName>
    </submittedName>
</protein>
<reference evidence="2 3" key="1">
    <citation type="journal article" date="2018" name="Sci. Rep.">
        <title>Comparative analysis of the Pocillopora damicornis genome highlights role of immune system in coral evolution.</title>
        <authorList>
            <person name="Cunning R."/>
            <person name="Bay R.A."/>
            <person name="Gillette P."/>
            <person name="Baker A.C."/>
            <person name="Traylor-Knowles N."/>
        </authorList>
    </citation>
    <scope>NUCLEOTIDE SEQUENCE [LARGE SCALE GENOMIC DNA]</scope>
    <source>
        <strain evidence="2">RSMAS</strain>
        <tissue evidence="2">Whole animal</tissue>
    </source>
</reference>
<evidence type="ECO:0000313" key="3">
    <source>
        <dbReference type="Proteomes" id="UP000275408"/>
    </source>
</evidence>
<feature type="region of interest" description="Disordered" evidence="1">
    <location>
        <begin position="84"/>
        <end position="139"/>
    </location>
</feature>
<dbReference type="EMBL" id="RCHS01004197">
    <property type="protein sequence ID" value="RMX37062.1"/>
    <property type="molecule type" value="Genomic_DNA"/>
</dbReference>
<feature type="non-terminal residue" evidence="2">
    <location>
        <position position="193"/>
    </location>
</feature>
<proteinExistence type="predicted"/>
<comment type="caution">
    <text evidence="2">The sequence shown here is derived from an EMBL/GenBank/DDBJ whole genome shotgun (WGS) entry which is preliminary data.</text>
</comment>
<feature type="non-terminal residue" evidence="2">
    <location>
        <position position="1"/>
    </location>
</feature>
<gene>
    <name evidence="2" type="ORF">pdam_00016439</name>
</gene>
<feature type="compositionally biased region" description="Basic and acidic residues" evidence="1">
    <location>
        <begin position="84"/>
        <end position="105"/>
    </location>
</feature>
<organism evidence="2 3">
    <name type="scientific">Pocillopora damicornis</name>
    <name type="common">Cauliflower coral</name>
    <name type="synonym">Millepora damicornis</name>
    <dbReference type="NCBI Taxonomy" id="46731"/>
    <lineage>
        <taxon>Eukaryota</taxon>
        <taxon>Metazoa</taxon>
        <taxon>Cnidaria</taxon>
        <taxon>Anthozoa</taxon>
        <taxon>Hexacorallia</taxon>
        <taxon>Scleractinia</taxon>
        <taxon>Astrocoeniina</taxon>
        <taxon>Pocilloporidae</taxon>
        <taxon>Pocillopora</taxon>
    </lineage>
</organism>
<dbReference type="Proteomes" id="UP000275408">
    <property type="component" value="Unassembled WGS sequence"/>
</dbReference>
<dbReference type="AlphaFoldDB" id="A0A3M6T6T8"/>
<keyword evidence="3" id="KW-1185">Reference proteome</keyword>
<accession>A0A3M6T6T8</accession>
<evidence type="ECO:0000256" key="1">
    <source>
        <dbReference type="SAM" id="MobiDB-lite"/>
    </source>
</evidence>